<dbReference type="AlphaFoldDB" id="A0A9D1CVH3"/>
<evidence type="ECO:0000313" key="3">
    <source>
        <dbReference type="EMBL" id="HIQ81997.1"/>
    </source>
</evidence>
<evidence type="ECO:0000259" key="2">
    <source>
        <dbReference type="Pfam" id="PF05598"/>
    </source>
</evidence>
<dbReference type="EMBL" id="DVFZ01000030">
    <property type="protein sequence ID" value="HIQ81997.1"/>
    <property type="molecule type" value="Genomic_DNA"/>
</dbReference>
<evidence type="ECO:0000256" key="1">
    <source>
        <dbReference type="SAM" id="MobiDB-lite"/>
    </source>
</evidence>
<organism evidence="3 4">
    <name type="scientific">Candidatus Pullichristensenella stercorigallinarum</name>
    <dbReference type="NCBI Taxonomy" id="2840909"/>
    <lineage>
        <taxon>Bacteria</taxon>
        <taxon>Bacillati</taxon>
        <taxon>Bacillota</taxon>
        <taxon>Clostridia</taxon>
        <taxon>Candidatus Pullichristensenella</taxon>
    </lineage>
</organism>
<dbReference type="Pfam" id="PF05598">
    <property type="entry name" value="DUF772"/>
    <property type="match status" value="1"/>
</dbReference>
<dbReference type="InterPro" id="IPR008490">
    <property type="entry name" value="Transposase_InsH_N"/>
</dbReference>
<protein>
    <recommendedName>
        <fullName evidence="2">Transposase InsH N-terminal domain-containing protein</fullName>
    </recommendedName>
</protein>
<dbReference type="Proteomes" id="UP000824260">
    <property type="component" value="Unassembled WGS sequence"/>
</dbReference>
<comment type="caution">
    <text evidence="3">The sequence shown here is derived from an EMBL/GenBank/DDBJ whole genome shotgun (WGS) entry which is preliminary data.</text>
</comment>
<reference evidence="3" key="1">
    <citation type="submission" date="2020-10" db="EMBL/GenBank/DDBJ databases">
        <authorList>
            <person name="Gilroy R."/>
        </authorList>
    </citation>
    <scope>NUCLEOTIDE SEQUENCE</scope>
    <source>
        <strain evidence="3">ChiSjej6B24-2974</strain>
    </source>
</reference>
<proteinExistence type="predicted"/>
<feature type="domain" description="Transposase InsH N-terminal" evidence="2">
    <location>
        <begin position="6"/>
        <end position="42"/>
    </location>
</feature>
<gene>
    <name evidence="3" type="ORF">IAA52_02720</name>
</gene>
<feature type="non-terminal residue" evidence="3">
    <location>
        <position position="69"/>
    </location>
</feature>
<evidence type="ECO:0000313" key="4">
    <source>
        <dbReference type="Proteomes" id="UP000824260"/>
    </source>
</evidence>
<accession>A0A9D1CVH3</accession>
<reference evidence="3" key="2">
    <citation type="journal article" date="2021" name="PeerJ">
        <title>Extensive microbial diversity within the chicken gut microbiome revealed by metagenomics and culture.</title>
        <authorList>
            <person name="Gilroy R."/>
            <person name="Ravi A."/>
            <person name="Getino M."/>
            <person name="Pursley I."/>
            <person name="Horton D.L."/>
            <person name="Alikhan N.F."/>
            <person name="Baker D."/>
            <person name="Gharbi K."/>
            <person name="Hall N."/>
            <person name="Watson M."/>
            <person name="Adriaenssens E.M."/>
            <person name="Foster-Nyarko E."/>
            <person name="Jarju S."/>
            <person name="Secka A."/>
            <person name="Antonio M."/>
            <person name="Oren A."/>
            <person name="Chaudhuri R.R."/>
            <person name="La Ragione R."/>
            <person name="Hildebrand F."/>
            <person name="Pallen M.J."/>
        </authorList>
    </citation>
    <scope>NUCLEOTIDE SEQUENCE</scope>
    <source>
        <strain evidence="3">ChiSjej6B24-2974</strain>
    </source>
</reference>
<name>A0A9D1CVH3_9FIRM</name>
<sequence length="69" mass="7487">MEIVIMEQMVPEDHFLRKVDRAVDFSFIYDLCAPLYCSDNGAGDRPGSAVPDAAGRGSVRDQIQEAVGG</sequence>
<feature type="region of interest" description="Disordered" evidence="1">
    <location>
        <begin position="44"/>
        <end position="69"/>
    </location>
</feature>